<name>V6LQA6_9EUKA</name>
<dbReference type="EMBL" id="KI546074">
    <property type="protein sequence ID" value="EST46428.1"/>
    <property type="molecule type" value="Genomic_DNA"/>
</dbReference>
<proteinExistence type="predicted"/>
<organism evidence="1">
    <name type="scientific">Spironucleus salmonicida</name>
    <dbReference type="NCBI Taxonomy" id="348837"/>
    <lineage>
        <taxon>Eukaryota</taxon>
        <taxon>Metamonada</taxon>
        <taxon>Diplomonadida</taxon>
        <taxon>Hexamitidae</taxon>
        <taxon>Hexamitinae</taxon>
        <taxon>Spironucleus</taxon>
    </lineage>
</organism>
<evidence type="ECO:0000313" key="1">
    <source>
        <dbReference type="EMBL" id="EST46428.1"/>
    </source>
</evidence>
<sequence>MGWEKQQIYTYIIIILLYYQLMESNSLRISGWDQKTQSITDSLQQKLRDFGTVKGLFQSYELFFIDVHYTSAEAAESAKTYYENNSRFSDENVSVNLTVKVLESKNQEKQKTQLAQLQKIFAELSEQEKSDFMASLRDMALRNPDDCKCLVESYPVIGWLVDTIIKE</sequence>
<gene>
    <name evidence="1" type="ORF">SS50377_13513</name>
</gene>
<accession>V6LQA6</accession>
<dbReference type="VEuPathDB" id="GiardiaDB:SS50377_23749"/>
<reference evidence="1" key="1">
    <citation type="journal article" date="2014" name="PLoS Genet.">
        <title>The Genome of Spironucleus salmonicida Highlights a Fish Pathogen Adapted to Fluctuating Environments.</title>
        <authorList>
            <person name="Xu F."/>
            <person name="Jerlstrom-Hultqvist J."/>
            <person name="Einarsson E."/>
            <person name="Astvaldsson A."/>
            <person name="Svard S.G."/>
            <person name="Andersson J.O."/>
        </authorList>
    </citation>
    <scope>NUCLEOTIDE SEQUENCE</scope>
</reference>
<protein>
    <submittedName>
        <fullName evidence="1">Uncharacterized protein</fullName>
    </submittedName>
</protein>
<dbReference type="AlphaFoldDB" id="V6LQA6"/>